<evidence type="ECO:0000256" key="2">
    <source>
        <dbReference type="SAM" id="Phobius"/>
    </source>
</evidence>
<dbReference type="SUPFAM" id="SSF48452">
    <property type="entry name" value="TPR-like"/>
    <property type="match status" value="1"/>
</dbReference>
<dbReference type="EMBL" id="CP044082">
    <property type="protein sequence ID" value="QEU10631.1"/>
    <property type="molecule type" value="Genomic_DNA"/>
</dbReference>
<gene>
    <name evidence="3" type="ORF">FOB51_21860</name>
</gene>
<keyword evidence="2" id="KW-0472">Membrane</keyword>
<feature type="transmembrane region" description="Helical" evidence="2">
    <location>
        <begin position="167"/>
        <end position="189"/>
    </location>
</feature>
<protein>
    <recommendedName>
        <fullName evidence="5">Adenylate cyclase</fullName>
    </recommendedName>
</protein>
<organism evidence="3 4">
    <name type="scientific">Paracoccus yeei</name>
    <dbReference type="NCBI Taxonomy" id="147645"/>
    <lineage>
        <taxon>Bacteria</taxon>
        <taxon>Pseudomonadati</taxon>
        <taxon>Pseudomonadota</taxon>
        <taxon>Alphaproteobacteria</taxon>
        <taxon>Rhodobacterales</taxon>
        <taxon>Paracoccaceae</taxon>
        <taxon>Paracoccus</taxon>
    </lineage>
</organism>
<keyword evidence="2" id="KW-0812">Transmembrane</keyword>
<evidence type="ECO:0000256" key="1">
    <source>
        <dbReference type="SAM" id="MobiDB-lite"/>
    </source>
</evidence>
<feature type="region of interest" description="Disordered" evidence="1">
    <location>
        <begin position="118"/>
        <end position="141"/>
    </location>
</feature>
<keyword evidence="3" id="KW-0614">Plasmid</keyword>
<evidence type="ECO:0000313" key="3">
    <source>
        <dbReference type="EMBL" id="QEU10631.1"/>
    </source>
</evidence>
<proteinExistence type="predicted"/>
<name>A0A5P2QWV3_9RHOB</name>
<dbReference type="Gene3D" id="1.25.40.10">
    <property type="entry name" value="Tetratricopeptide repeat domain"/>
    <property type="match status" value="1"/>
</dbReference>
<accession>A0A5P2QWV3</accession>
<dbReference type="RefSeq" id="WP_150351917.1">
    <property type="nucleotide sequence ID" value="NZ_CP038093.1"/>
</dbReference>
<reference evidence="3 4" key="1">
    <citation type="submission" date="2019-09" db="EMBL/GenBank/DDBJ databases">
        <title>FDA dAtabase for Regulatory Grade micrObial Sequences (FDA-ARGOS): Supporting development and validation of Infectious Disease Dx tests.</title>
        <authorList>
            <person name="Sciortino C."/>
            <person name="Tallon L."/>
            <person name="Sadzewicz L."/>
            <person name="Vavikolanu K."/>
            <person name="Mehta A."/>
            <person name="Aluvathingal J."/>
            <person name="Nadendla S."/>
            <person name="Nandy P."/>
            <person name="Geyer C."/>
            <person name="Yan Y."/>
            <person name="Sichtig H."/>
        </authorList>
    </citation>
    <scope>NUCLEOTIDE SEQUENCE [LARGE SCALE GENOMIC DNA]</scope>
    <source>
        <strain evidence="3 4">FDAARGOS_643</strain>
        <plasmid evidence="3 4">unnamed4</plasmid>
    </source>
</reference>
<evidence type="ECO:0008006" key="5">
    <source>
        <dbReference type="Google" id="ProtNLM"/>
    </source>
</evidence>
<sequence length="539" mass="58151">MPEEPGIERATARAEAYRIIADPRFRTSSRNRDFLSYIVDALLEGRADRIKAYFIAVDVFGRPESFDPTLDPIVRIEATRLRAALEQFYQATGTPLGVRLDLPRGKYPVFMPAPVSSPVPPPSCEEGQLDPVPSDPAPPDPFRRRVRMGPRGKIACQRMAPRPAQGVAGVLVVGLTLAVGLLAFLPAGFSTGRPLAASAAYIEKPIVEFVIEGGARAPPMMVETVNDILVAAGHFSTIRPRFRGLEPVADAGAASDYVVSFSGLSGPQMPLRWRITRVTSNEVLAAGVQQPPGPSVEVQQVALAVSQGQRTGSALSAAVARRIAGNDGAINMLEARRPLPDTAPGNLCYLRAEMAVYDRDMVQMKRLRHCLEATLALRPDDVDALAGLARIGIWEGRTGGGNGDFVAALDHATRAFRLDPTSIRAGQALMIAQYHLRENQPAIATRRYLLRLNPENNLLTAHVALITFLAGDSRAGLDYARRAHAMSDHPVRDASTVDVLSAFLRGDYAASIAASEDLALDDVVIALVRLLAISRMNDP</sequence>
<dbReference type="Proteomes" id="UP000324507">
    <property type="component" value="Plasmid unnamed4"/>
</dbReference>
<evidence type="ECO:0000313" key="4">
    <source>
        <dbReference type="Proteomes" id="UP000324507"/>
    </source>
</evidence>
<geneLocation type="plasmid" evidence="3 4">
    <name>unnamed4</name>
</geneLocation>
<dbReference type="AlphaFoldDB" id="A0A5P2QWV3"/>
<dbReference type="InterPro" id="IPR011990">
    <property type="entry name" value="TPR-like_helical_dom_sf"/>
</dbReference>
<keyword evidence="2" id="KW-1133">Transmembrane helix</keyword>